<dbReference type="AlphaFoldDB" id="A0A9Q0YT53"/>
<dbReference type="InterPro" id="IPR036291">
    <property type="entry name" value="NAD(P)-bd_dom_sf"/>
</dbReference>
<protein>
    <submittedName>
        <fullName evidence="2">Flavin reductase (NADPH)</fullName>
    </submittedName>
</protein>
<dbReference type="InterPro" id="IPR016040">
    <property type="entry name" value="NAD(P)-bd_dom"/>
</dbReference>
<feature type="domain" description="NAD(P)-binding" evidence="1">
    <location>
        <begin position="7"/>
        <end position="202"/>
    </location>
</feature>
<dbReference type="Gene3D" id="3.40.50.720">
    <property type="entry name" value="NAD(P)-binding Rossmann-like Domain"/>
    <property type="match status" value="1"/>
</dbReference>
<accession>A0A9Q0YT53</accession>
<reference evidence="2" key="1">
    <citation type="submission" date="2021-10" db="EMBL/GenBank/DDBJ databases">
        <title>Tropical sea cucumber genome reveals ecological adaptation and Cuvierian tubules defense mechanism.</title>
        <authorList>
            <person name="Chen T."/>
        </authorList>
    </citation>
    <scope>NUCLEOTIDE SEQUENCE</scope>
    <source>
        <strain evidence="2">Nanhai2018</strain>
        <tissue evidence="2">Muscle</tissue>
    </source>
</reference>
<name>A0A9Q0YT53_HOLLE</name>
<comment type="caution">
    <text evidence="2">The sequence shown here is derived from an EMBL/GenBank/DDBJ whole genome shotgun (WGS) entry which is preliminary data.</text>
</comment>
<dbReference type="OrthoDB" id="419598at2759"/>
<gene>
    <name evidence="2" type="ORF">HOLleu_31349</name>
</gene>
<evidence type="ECO:0000313" key="2">
    <source>
        <dbReference type="EMBL" id="KAJ8026504.1"/>
    </source>
</evidence>
<dbReference type="PANTHER" id="PTHR43355:SF2">
    <property type="entry name" value="FLAVIN REDUCTASE (NADPH)"/>
    <property type="match status" value="1"/>
</dbReference>
<keyword evidence="3" id="KW-1185">Reference proteome</keyword>
<dbReference type="CDD" id="cd05244">
    <property type="entry name" value="BVR-B_like_SDR_a"/>
    <property type="match status" value="1"/>
</dbReference>
<dbReference type="SUPFAM" id="SSF51735">
    <property type="entry name" value="NAD(P)-binding Rossmann-fold domains"/>
    <property type="match status" value="1"/>
</dbReference>
<dbReference type="Pfam" id="PF13460">
    <property type="entry name" value="NAD_binding_10"/>
    <property type="match status" value="1"/>
</dbReference>
<proteinExistence type="predicted"/>
<dbReference type="EMBL" id="JAIZAY010000016">
    <property type="protein sequence ID" value="KAJ8026504.1"/>
    <property type="molecule type" value="Genomic_DNA"/>
</dbReference>
<evidence type="ECO:0000313" key="3">
    <source>
        <dbReference type="Proteomes" id="UP001152320"/>
    </source>
</evidence>
<dbReference type="InterPro" id="IPR051606">
    <property type="entry name" value="Polyketide_Oxido-like"/>
</dbReference>
<organism evidence="2 3">
    <name type="scientific">Holothuria leucospilota</name>
    <name type="common">Black long sea cucumber</name>
    <name type="synonym">Mertensiothuria leucospilota</name>
    <dbReference type="NCBI Taxonomy" id="206669"/>
    <lineage>
        <taxon>Eukaryota</taxon>
        <taxon>Metazoa</taxon>
        <taxon>Echinodermata</taxon>
        <taxon>Eleutherozoa</taxon>
        <taxon>Echinozoa</taxon>
        <taxon>Holothuroidea</taxon>
        <taxon>Aspidochirotacea</taxon>
        <taxon>Aspidochirotida</taxon>
        <taxon>Holothuriidae</taxon>
        <taxon>Holothuria</taxon>
    </lineage>
</organism>
<sequence length="214" mass="23611">MKLAIVGATGNTGLSLAQQAAEKGHEVVAIMRNTSKFTIQHEKIKVLEGNLLSVESLTEHFQGCDAVMSCVGAHTMRNVSIYSESVRIITEAMKKTGISRFVGVTSWCTTDNPNDRGPFVLEWILKPTILKSALADMAVMEKHLRESCSDIKYTVVRPPELTNMPITDKQIKVETERLHVPGGSTKIARADLARFMLMCLETEEYNGKMVSVAV</sequence>
<dbReference type="GO" id="GO:0042602">
    <property type="term" value="F:riboflavin reductase (NADPH) activity"/>
    <property type="evidence" value="ECO:0007669"/>
    <property type="project" value="TreeGrafter"/>
</dbReference>
<evidence type="ECO:0000259" key="1">
    <source>
        <dbReference type="Pfam" id="PF13460"/>
    </source>
</evidence>
<dbReference type="PANTHER" id="PTHR43355">
    <property type="entry name" value="FLAVIN REDUCTASE (NADPH)"/>
    <property type="match status" value="1"/>
</dbReference>
<dbReference type="GO" id="GO:0004074">
    <property type="term" value="F:biliverdin reductase [NAD(P)H] activity"/>
    <property type="evidence" value="ECO:0007669"/>
    <property type="project" value="TreeGrafter"/>
</dbReference>
<dbReference type="Proteomes" id="UP001152320">
    <property type="component" value="Chromosome 16"/>
</dbReference>